<evidence type="ECO:0000256" key="3">
    <source>
        <dbReference type="ARBA" id="ARBA00022475"/>
    </source>
</evidence>
<keyword evidence="10" id="KW-1185">Reference proteome</keyword>
<comment type="caution">
    <text evidence="9">The sequence shown here is derived from an EMBL/GenBank/DDBJ whole genome shotgun (WGS) entry which is preliminary data.</text>
</comment>
<dbReference type="RefSeq" id="WP_160898812.1">
    <property type="nucleotide sequence ID" value="NZ_WMEX01000004.1"/>
</dbReference>
<dbReference type="GO" id="GO:0089705">
    <property type="term" value="P:protein localization to outer membrane"/>
    <property type="evidence" value="ECO:0007669"/>
    <property type="project" value="TreeGrafter"/>
</dbReference>
<evidence type="ECO:0000313" key="9">
    <source>
        <dbReference type="EMBL" id="MYL26856.1"/>
    </source>
</evidence>
<dbReference type="GO" id="GO:0044874">
    <property type="term" value="P:lipoprotein localization to outer membrane"/>
    <property type="evidence" value="ECO:0007669"/>
    <property type="project" value="TreeGrafter"/>
</dbReference>
<dbReference type="EMBL" id="WMEX01000004">
    <property type="protein sequence ID" value="MYL26856.1"/>
    <property type="molecule type" value="Genomic_DNA"/>
</dbReference>
<dbReference type="OrthoDB" id="9801477at2"/>
<evidence type="ECO:0000259" key="8">
    <source>
        <dbReference type="PROSITE" id="PS50893"/>
    </source>
</evidence>
<dbReference type="Gene3D" id="3.40.50.300">
    <property type="entry name" value="P-loop containing nucleotide triphosphate hydrolases"/>
    <property type="match status" value="1"/>
</dbReference>
<dbReference type="SMART" id="SM00382">
    <property type="entry name" value="AAA"/>
    <property type="match status" value="1"/>
</dbReference>
<sequence length="229" mass="25349">MSETPIIQCRTLAKTYREGRETLRVFSDVNLSVAPGETLAIVGSSGSGKTTLLNMLGGLDRPSEGDVWIDGEAIHGMRERERCRFRNRTLGFVYQFHHLLAEFSALDNVALPAALGRYSPRQARAKARDLLERVGLGERLRHKPSELSGGERQRVAIARALVNDPRCVLMDEPTGNLDDDTGERIQGLMRELNEQLDSAFVVVTHDLELAQGMGRVLRLDHGGLSETDS</sequence>
<accession>A0A9X4YBU6</accession>
<evidence type="ECO:0000256" key="2">
    <source>
        <dbReference type="ARBA" id="ARBA00022448"/>
    </source>
</evidence>
<dbReference type="GO" id="GO:0005886">
    <property type="term" value="C:plasma membrane"/>
    <property type="evidence" value="ECO:0007669"/>
    <property type="project" value="TreeGrafter"/>
</dbReference>
<dbReference type="InterPro" id="IPR017871">
    <property type="entry name" value="ABC_transporter-like_CS"/>
</dbReference>
<dbReference type="GO" id="GO:0022857">
    <property type="term" value="F:transmembrane transporter activity"/>
    <property type="evidence" value="ECO:0007669"/>
    <property type="project" value="TreeGrafter"/>
</dbReference>
<organism evidence="9 10">
    <name type="scientific">Vreelandella halophila</name>
    <dbReference type="NCBI Taxonomy" id="86177"/>
    <lineage>
        <taxon>Bacteria</taxon>
        <taxon>Pseudomonadati</taxon>
        <taxon>Pseudomonadota</taxon>
        <taxon>Gammaproteobacteria</taxon>
        <taxon>Oceanospirillales</taxon>
        <taxon>Halomonadaceae</taxon>
        <taxon>Vreelandella</taxon>
    </lineage>
</organism>
<dbReference type="Proteomes" id="UP000460751">
    <property type="component" value="Unassembled WGS sequence"/>
</dbReference>
<dbReference type="GO" id="GO:0016887">
    <property type="term" value="F:ATP hydrolysis activity"/>
    <property type="evidence" value="ECO:0007669"/>
    <property type="project" value="InterPro"/>
</dbReference>
<dbReference type="Pfam" id="PF00005">
    <property type="entry name" value="ABC_tran"/>
    <property type="match status" value="1"/>
</dbReference>
<dbReference type="InterPro" id="IPR003439">
    <property type="entry name" value="ABC_transporter-like_ATP-bd"/>
</dbReference>
<dbReference type="CDD" id="cd03255">
    <property type="entry name" value="ABC_MJ0796_LolCDE_FtsE"/>
    <property type="match status" value="1"/>
</dbReference>
<dbReference type="InterPro" id="IPR017911">
    <property type="entry name" value="MacB-like_ATP-bd"/>
</dbReference>
<gene>
    <name evidence="9" type="ORF">GLW01_08615</name>
</gene>
<proteinExistence type="inferred from homology"/>
<keyword evidence="4" id="KW-0547">Nucleotide-binding</keyword>
<dbReference type="SUPFAM" id="SSF52540">
    <property type="entry name" value="P-loop containing nucleoside triphosphate hydrolases"/>
    <property type="match status" value="1"/>
</dbReference>
<dbReference type="InterPro" id="IPR015854">
    <property type="entry name" value="ABC_transpr_LolD-like"/>
</dbReference>
<evidence type="ECO:0000256" key="4">
    <source>
        <dbReference type="ARBA" id="ARBA00022741"/>
    </source>
</evidence>
<evidence type="ECO:0000256" key="1">
    <source>
        <dbReference type="ARBA" id="ARBA00005417"/>
    </source>
</evidence>
<dbReference type="PROSITE" id="PS50893">
    <property type="entry name" value="ABC_TRANSPORTER_2"/>
    <property type="match status" value="1"/>
</dbReference>
<evidence type="ECO:0000313" key="10">
    <source>
        <dbReference type="Proteomes" id="UP000460751"/>
    </source>
</evidence>
<dbReference type="PROSITE" id="PS00211">
    <property type="entry name" value="ABC_TRANSPORTER_1"/>
    <property type="match status" value="1"/>
</dbReference>
<keyword evidence="5 9" id="KW-0067">ATP-binding</keyword>
<keyword evidence="2" id="KW-0813">Transport</keyword>
<feature type="domain" description="ABC transporter" evidence="8">
    <location>
        <begin position="7"/>
        <end position="229"/>
    </location>
</feature>
<dbReference type="AlphaFoldDB" id="A0A9X4YBU6"/>
<dbReference type="PANTHER" id="PTHR24220:SF689">
    <property type="entry name" value="LIPOPROTEIN-RELEASING SYSTEM ATP-BINDING PROTEIN LOLD"/>
    <property type="match status" value="1"/>
</dbReference>
<keyword evidence="3" id="KW-1003">Cell membrane</keyword>
<dbReference type="InterPro" id="IPR027417">
    <property type="entry name" value="P-loop_NTPase"/>
</dbReference>
<dbReference type="PANTHER" id="PTHR24220">
    <property type="entry name" value="IMPORT ATP-BINDING PROTEIN"/>
    <property type="match status" value="1"/>
</dbReference>
<evidence type="ECO:0000256" key="7">
    <source>
        <dbReference type="ARBA" id="ARBA00023136"/>
    </source>
</evidence>
<evidence type="ECO:0000256" key="5">
    <source>
        <dbReference type="ARBA" id="ARBA00022840"/>
    </source>
</evidence>
<keyword evidence="6" id="KW-1278">Translocase</keyword>
<comment type="similarity">
    <text evidence="1">Belongs to the ABC transporter superfamily.</text>
</comment>
<reference evidence="9 10" key="1">
    <citation type="submission" date="2019-11" db="EMBL/GenBank/DDBJ databases">
        <title>Genome sequences of 17 halophilic strains isolated from different environments.</title>
        <authorList>
            <person name="Furrow R.E."/>
        </authorList>
    </citation>
    <scope>NUCLEOTIDE SEQUENCE [LARGE SCALE GENOMIC DNA]</scope>
    <source>
        <strain evidence="9 10">22507_15_FS</strain>
    </source>
</reference>
<name>A0A9X4YBU6_9GAMM</name>
<evidence type="ECO:0000256" key="6">
    <source>
        <dbReference type="ARBA" id="ARBA00022967"/>
    </source>
</evidence>
<dbReference type="GO" id="GO:0005524">
    <property type="term" value="F:ATP binding"/>
    <property type="evidence" value="ECO:0007669"/>
    <property type="project" value="UniProtKB-KW"/>
</dbReference>
<protein>
    <submittedName>
        <fullName evidence="9">ATP-binding cassette domain-containing protein</fullName>
    </submittedName>
</protein>
<dbReference type="InterPro" id="IPR003593">
    <property type="entry name" value="AAA+_ATPase"/>
</dbReference>
<keyword evidence="7" id="KW-0472">Membrane</keyword>
<dbReference type="FunFam" id="3.40.50.300:FF:000230">
    <property type="entry name" value="Lipoprotein-releasing system ATP-binding protein LolD"/>
    <property type="match status" value="1"/>
</dbReference>